<dbReference type="AlphaFoldDB" id="A0A4C1VT31"/>
<evidence type="ECO:0008006" key="4">
    <source>
        <dbReference type="Google" id="ProtNLM"/>
    </source>
</evidence>
<dbReference type="EMBL" id="BGZK01000407">
    <property type="protein sequence ID" value="GBP41851.1"/>
    <property type="molecule type" value="Genomic_DNA"/>
</dbReference>
<evidence type="ECO:0000313" key="3">
    <source>
        <dbReference type="Proteomes" id="UP000299102"/>
    </source>
</evidence>
<evidence type="ECO:0000313" key="2">
    <source>
        <dbReference type="EMBL" id="GBP41851.1"/>
    </source>
</evidence>
<dbReference type="Proteomes" id="UP000299102">
    <property type="component" value="Unassembled WGS sequence"/>
</dbReference>
<keyword evidence="3" id="KW-1185">Reference proteome</keyword>
<feature type="region of interest" description="Disordered" evidence="1">
    <location>
        <begin position="1"/>
        <end position="26"/>
    </location>
</feature>
<reference evidence="2 3" key="1">
    <citation type="journal article" date="2019" name="Commun. Biol.">
        <title>The bagworm genome reveals a unique fibroin gene that provides high tensile strength.</title>
        <authorList>
            <person name="Kono N."/>
            <person name="Nakamura H."/>
            <person name="Ohtoshi R."/>
            <person name="Tomita M."/>
            <person name="Numata K."/>
            <person name="Arakawa K."/>
        </authorList>
    </citation>
    <scope>NUCLEOTIDE SEQUENCE [LARGE SCALE GENOMIC DNA]</scope>
</reference>
<protein>
    <recommendedName>
        <fullName evidence="4">RNA exonuclease 4</fullName>
    </recommendedName>
</protein>
<sequence>MEKTEQPVQQNNHFTGTFRRARKKKAVDSKPIQDNLKSLNLSENLVKNDAVALGSMGFVIKENGQVESNDRRNKMTKYIAMDCEMVGIGSDGSEHMLAGFLW</sequence>
<proteinExistence type="predicted"/>
<accession>A0A4C1VT31</accession>
<evidence type="ECO:0000256" key="1">
    <source>
        <dbReference type="SAM" id="MobiDB-lite"/>
    </source>
</evidence>
<dbReference type="OrthoDB" id="8191639at2759"/>
<organism evidence="2 3">
    <name type="scientific">Eumeta variegata</name>
    <name type="common">Bagworm moth</name>
    <name type="synonym">Eumeta japonica</name>
    <dbReference type="NCBI Taxonomy" id="151549"/>
    <lineage>
        <taxon>Eukaryota</taxon>
        <taxon>Metazoa</taxon>
        <taxon>Ecdysozoa</taxon>
        <taxon>Arthropoda</taxon>
        <taxon>Hexapoda</taxon>
        <taxon>Insecta</taxon>
        <taxon>Pterygota</taxon>
        <taxon>Neoptera</taxon>
        <taxon>Endopterygota</taxon>
        <taxon>Lepidoptera</taxon>
        <taxon>Glossata</taxon>
        <taxon>Ditrysia</taxon>
        <taxon>Tineoidea</taxon>
        <taxon>Psychidae</taxon>
        <taxon>Oiketicinae</taxon>
        <taxon>Eumeta</taxon>
    </lineage>
</organism>
<feature type="compositionally biased region" description="Polar residues" evidence="1">
    <location>
        <begin position="1"/>
        <end position="15"/>
    </location>
</feature>
<gene>
    <name evidence="2" type="ORF">EVAR_86821_1</name>
</gene>
<comment type="caution">
    <text evidence="2">The sequence shown here is derived from an EMBL/GenBank/DDBJ whole genome shotgun (WGS) entry which is preliminary data.</text>
</comment>
<name>A0A4C1VT31_EUMVA</name>